<dbReference type="Gene3D" id="3.30.710.10">
    <property type="entry name" value="Potassium Channel Kv1.1, Chain A"/>
    <property type="match status" value="1"/>
</dbReference>
<dbReference type="AlphaFoldDB" id="A0ABD3NBR9"/>
<dbReference type="Proteomes" id="UP001530315">
    <property type="component" value="Unassembled WGS sequence"/>
</dbReference>
<reference evidence="1 2" key="1">
    <citation type="submission" date="2024-10" db="EMBL/GenBank/DDBJ databases">
        <title>Updated reference genomes for cyclostephanoid diatoms.</title>
        <authorList>
            <person name="Roberts W.R."/>
            <person name="Alverson A.J."/>
        </authorList>
    </citation>
    <scope>NUCLEOTIDE SEQUENCE [LARGE SCALE GENOMIC DNA]</scope>
    <source>
        <strain evidence="1 2">AJA276-08</strain>
    </source>
</reference>
<evidence type="ECO:0000313" key="2">
    <source>
        <dbReference type="Proteomes" id="UP001530315"/>
    </source>
</evidence>
<dbReference type="EMBL" id="JALLAZ020001637">
    <property type="protein sequence ID" value="KAL3770130.1"/>
    <property type="molecule type" value="Genomic_DNA"/>
</dbReference>
<keyword evidence="2" id="KW-1185">Reference proteome</keyword>
<organism evidence="1 2">
    <name type="scientific">Stephanodiscus triporus</name>
    <dbReference type="NCBI Taxonomy" id="2934178"/>
    <lineage>
        <taxon>Eukaryota</taxon>
        <taxon>Sar</taxon>
        <taxon>Stramenopiles</taxon>
        <taxon>Ochrophyta</taxon>
        <taxon>Bacillariophyta</taxon>
        <taxon>Coscinodiscophyceae</taxon>
        <taxon>Thalassiosirophycidae</taxon>
        <taxon>Stephanodiscales</taxon>
        <taxon>Stephanodiscaceae</taxon>
        <taxon>Stephanodiscus</taxon>
    </lineage>
</organism>
<sequence length="108" mass="12044">MLHPEDSFKEEQTFIEKFASGDAKDVIVLNVSGAIMVTTRSTLCTAEDSVLAHQIDDSEWTEQGCNSPHGKEWMQDEVGDWAKNVEGILEDMSSILKENISLAENFSH</sequence>
<comment type="caution">
    <text evidence="1">The sequence shown here is derived from an EMBL/GenBank/DDBJ whole genome shotgun (WGS) entry which is preliminary data.</text>
</comment>
<name>A0ABD3NBR9_9STRA</name>
<evidence type="ECO:0000313" key="1">
    <source>
        <dbReference type="EMBL" id="KAL3770130.1"/>
    </source>
</evidence>
<dbReference type="SUPFAM" id="SSF54695">
    <property type="entry name" value="POZ domain"/>
    <property type="match status" value="1"/>
</dbReference>
<proteinExistence type="predicted"/>
<gene>
    <name evidence="1" type="ORF">ACHAW5_009671</name>
</gene>
<accession>A0ABD3NBR9</accession>
<protein>
    <submittedName>
        <fullName evidence="1">Uncharacterized protein</fullName>
    </submittedName>
</protein>
<dbReference type="InterPro" id="IPR011333">
    <property type="entry name" value="SKP1/BTB/POZ_sf"/>
</dbReference>